<evidence type="ECO:0000313" key="2">
    <source>
        <dbReference type="EMBL" id="XBO37238.1"/>
    </source>
</evidence>
<sequence length="165" mass="16958">MMRTLLSTAAILAMGSAGLAAWQPAQGSDDIKLDLMASLHGRCTAIVVAGKEAACSPKAGVLVTRLKNNRTLVMIGMADGKSALTFVGEGPRTSAADLPDLRLSRVYVGSSPDAPHIDVDGACSLSRGPDGKALASLSCEAKDGAGARYSLQFETAGAPPDIQRF</sequence>
<evidence type="ECO:0000256" key="1">
    <source>
        <dbReference type="SAM" id="SignalP"/>
    </source>
</evidence>
<dbReference type="EMBL" id="CP157484">
    <property type="protein sequence ID" value="XBO37238.1"/>
    <property type="molecule type" value="Genomic_DNA"/>
</dbReference>
<organism evidence="2">
    <name type="scientific">Alsobacter sp. KACC 23698</name>
    <dbReference type="NCBI Taxonomy" id="3149229"/>
    <lineage>
        <taxon>Bacteria</taxon>
        <taxon>Pseudomonadati</taxon>
        <taxon>Pseudomonadota</taxon>
        <taxon>Alphaproteobacteria</taxon>
        <taxon>Hyphomicrobiales</taxon>
        <taxon>Alsobacteraceae</taxon>
        <taxon>Alsobacter</taxon>
    </lineage>
</organism>
<protein>
    <submittedName>
        <fullName evidence="2">Uncharacterized protein</fullName>
    </submittedName>
</protein>
<feature type="signal peptide" evidence="1">
    <location>
        <begin position="1"/>
        <end position="20"/>
    </location>
</feature>
<dbReference type="AlphaFoldDB" id="A0AAU7JAB6"/>
<keyword evidence="1" id="KW-0732">Signal</keyword>
<reference evidence="2" key="1">
    <citation type="submission" date="2024-05" db="EMBL/GenBank/DDBJ databases">
        <authorList>
            <person name="Kim S."/>
            <person name="Heo J."/>
            <person name="Choi H."/>
            <person name="Choi Y."/>
            <person name="Kwon S.-W."/>
            <person name="Kim Y."/>
        </authorList>
    </citation>
    <scope>NUCLEOTIDE SEQUENCE</scope>
    <source>
        <strain evidence="2">KACC 23698</strain>
    </source>
</reference>
<accession>A0AAU7JAB6</accession>
<proteinExistence type="predicted"/>
<feature type="chain" id="PRO_5043907764" evidence="1">
    <location>
        <begin position="21"/>
        <end position="165"/>
    </location>
</feature>
<gene>
    <name evidence="2" type="ORF">ABEG18_16060</name>
</gene>
<dbReference type="RefSeq" id="WP_406854060.1">
    <property type="nucleotide sequence ID" value="NZ_CP157484.1"/>
</dbReference>
<name>A0AAU7JAB6_9HYPH</name>